<evidence type="ECO:0000256" key="6">
    <source>
        <dbReference type="SAM" id="Phobius"/>
    </source>
</evidence>
<evidence type="ECO:0000256" key="2">
    <source>
        <dbReference type="ARBA" id="ARBA00022475"/>
    </source>
</evidence>
<feature type="transmembrane region" description="Helical" evidence="6">
    <location>
        <begin position="284"/>
        <end position="304"/>
    </location>
</feature>
<dbReference type="OrthoDB" id="2062925at2"/>
<reference evidence="8 9" key="1">
    <citation type="submission" date="2018-07" db="EMBL/GenBank/DDBJ databases">
        <title>Genomic Encyclopedia of Type Strains, Phase III (KMG-III): the genomes of soil and plant-associated and newly described type strains.</title>
        <authorList>
            <person name="Whitman W."/>
        </authorList>
    </citation>
    <scope>NUCLEOTIDE SEQUENCE [LARGE SCALE GENOMIC DNA]</scope>
    <source>
        <strain evidence="8 9">CECT 7287</strain>
    </source>
</reference>
<organism evidence="8 9">
    <name type="scientific">Cohnella phaseoli</name>
    <dbReference type="NCBI Taxonomy" id="456490"/>
    <lineage>
        <taxon>Bacteria</taxon>
        <taxon>Bacillati</taxon>
        <taxon>Bacillota</taxon>
        <taxon>Bacilli</taxon>
        <taxon>Bacillales</taxon>
        <taxon>Paenibacillaceae</taxon>
        <taxon>Cohnella</taxon>
    </lineage>
</organism>
<dbReference type="AlphaFoldDB" id="A0A3D9JQM4"/>
<dbReference type="Gene3D" id="3.30.565.10">
    <property type="entry name" value="Histidine kinase-like ATPase, C-terminal domain"/>
    <property type="match status" value="1"/>
</dbReference>
<dbReference type="PANTHER" id="PTHR34220:SF7">
    <property type="entry name" value="SENSOR HISTIDINE KINASE YPDA"/>
    <property type="match status" value="1"/>
</dbReference>
<evidence type="ECO:0000313" key="9">
    <source>
        <dbReference type="Proteomes" id="UP000256977"/>
    </source>
</evidence>
<dbReference type="PROSITE" id="PS50885">
    <property type="entry name" value="HAMP"/>
    <property type="match status" value="1"/>
</dbReference>
<dbReference type="Proteomes" id="UP000256977">
    <property type="component" value="Unassembled WGS sequence"/>
</dbReference>
<sequence>MKLTRPRTIYNQLLMAFLLVAVPLYAVNLFINMKGAEQNKSQIASSLQFRVSSYIDNMEEEIERITRLKRDYVMDADLLQLSTISEGLNIFERFRITLALQKRLQIMQMSSSLIKNTGIWIPAIDRTITTYEYVTSIDQEWFDILSRHNEDRLLITGSRLFLSLPYPGRDVVNKELLYLLSIELSTEEIIKSMTGKRTFKNEGSLLLDIQDNRVIANASQIGNTKEIEHFIADAVHENKNSGSGFIQVENREFAAYESSDYLGLTYITFIPQKEIMGPVRLYTVWFWILSITSIGFIFLFSYWIRRIIHKPLVYLVQSFRRMEAGDLQIQISHDRRDEFGFLYERFNNMITRLVQLIQEVYEQKINSQKAELKRLQSQINPHFLYNNHFILARLIKAGDNERAYVFAKYIGEYLRYVTKDEQDEITLEQEFLFAKAYANIQSICYTERVRIELEPPPPQLCALKVPRLILQPILENAFEHSLENKLTEGILKLSFSQNESFVSAFIEDNGDDLDSSVLEHIRQSLHARETSVGEGTALINIHNRLRIKFGDESGIQVSRSSLGGLRVEIRIRGGSGSL</sequence>
<keyword evidence="6" id="KW-1133">Transmembrane helix</keyword>
<dbReference type="PANTHER" id="PTHR34220">
    <property type="entry name" value="SENSOR HISTIDINE KINASE YPDA"/>
    <property type="match status" value="1"/>
</dbReference>
<dbReference type="GO" id="GO:0000155">
    <property type="term" value="F:phosphorelay sensor kinase activity"/>
    <property type="evidence" value="ECO:0007669"/>
    <property type="project" value="InterPro"/>
</dbReference>
<dbReference type="RefSeq" id="WP_116061711.1">
    <property type="nucleotide sequence ID" value="NZ_QRDZ01000012.1"/>
</dbReference>
<evidence type="ECO:0000256" key="4">
    <source>
        <dbReference type="ARBA" id="ARBA00022679"/>
    </source>
</evidence>
<dbReference type="InterPro" id="IPR010559">
    <property type="entry name" value="Sig_transdc_His_kin_internal"/>
</dbReference>
<evidence type="ECO:0000256" key="5">
    <source>
        <dbReference type="ARBA" id="ARBA00023136"/>
    </source>
</evidence>
<keyword evidence="9" id="KW-1185">Reference proteome</keyword>
<keyword evidence="2" id="KW-1003">Cell membrane</keyword>
<dbReference type="InterPro" id="IPR036890">
    <property type="entry name" value="HATPase_C_sf"/>
</dbReference>
<dbReference type="InterPro" id="IPR050640">
    <property type="entry name" value="Bact_2-comp_sensor_kinase"/>
</dbReference>
<dbReference type="SMART" id="SM00304">
    <property type="entry name" value="HAMP"/>
    <property type="match status" value="1"/>
</dbReference>
<evidence type="ECO:0000256" key="1">
    <source>
        <dbReference type="ARBA" id="ARBA00004651"/>
    </source>
</evidence>
<dbReference type="CDD" id="cd06225">
    <property type="entry name" value="HAMP"/>
    <property type="match status" value="1"/>
</dbReference>
<dbReference type="SUPFAM" id="SSF55874">
    <property type="entry name" value="ATPase domain of HSP90 chaperone/DNA topoisomerase II/histidine kinase"/>
    <property type="match status" value="1"/>
</dbReference>
<dbReference type="Pfam" id="PF00672">
    <property type="entry name" value="HAMP"/>
    <property type="match status" value="1"/>
</dbReference>
<dbReference type="Pfam" id="PF06580">
    <property type="entry name" value="His_kinase"/>
    <property type="match status" value="1"/>
</dbReference>
<dbReference type="EMBL" id="QRDZ01000012">
    <property type="protein sequence ID" value="RED76423.1"/>
    <property type="molecule type" value="Genomic_DNA"/>
</dbReference>
<accession>A0A3D9JQM4</accession>
<keyword evidence="6" id="KW-0812">Transmembrane</keyword>
<keyword evidence="3" id="KW-0597">Phosphoprotein</keyword>
<evidence type="ECO:0000256" key="3">
    <source>
        <dbReference type="ARBA" id="ARBA00022553"/>
    </source>
</evidence>
<protein>
    <submittedName>
        <fullName evidence="8">Two-component system sensor histidine kinase YesM</fullName>
    </submittedName>
</protein>
<evidence type="ECO:0000259" key="7">
    <source>
        <dbReference type="PROSITE" id="PS50885"/>
    </source>
</evidence>
<keyword evidence="8" id="KW-0418">Kinase</keyword>
<dbReference type="Gene3D" id="6.10.340.10">
    <property type="match status" value="1"/>
</dbReference>
<dbReference type="InterPro" id="IPR003660">
    <property type="entry name" value="HAMP_dom"/>
</dbReference>
<name>A0A3D9JQM4_9BACL</name>
<gene>
    <name evidence="8" type="ORF">DFP98_112141</name>
</gene>
<evidence type="ECO:0000313" key="8">
    <source>
        <dbReference type="EMBL" id="RED76423.1"/>
    </source>
</evidence>
<proteinExistence type="predicted"/>
<comment type="caution">
    <text evidence="8">The sequence shown here is derived from an EMBL/GenBank/DDBJ whole genome shotgun (WGS) entry which is preliminary data.</text>
</comment>
<feature type="domain" description="HAMP" evidence="7">
    <location>
        <begin position="306"/>
        <end position="358"/>
    </location>
</feature>
<comment type="subcellular location">
    <subcellularLocation>
        <location evidence="1">Cell membrane</location>
        <topology evidence="1">Multi-pass membrane protein</topology>
    </subcellularLocation>
</comment>
<dbReference type="SUPFAM" id="SSF158472">
    <property type="entry name" value="HAMP domain-like"/>
    <property type="match status" value="1"/>
</dbReference>
<keyword evidence="4" id="KW-0808">Transferase</keyword>
<keyword evidence="5 6" id="KW-0472">Membrane</keyword>
<dbReference type="GO" id="GO:0005886">
    <property type="term" value="C:plasma membrane"/>
    <property type="evidence" value="ECO:0007669"/>
    <property type="project" value="UniProtKB-SubCell"/>
</dbReference>